<proteinExistence type="inferred from homology"/>
<dbReference type="InterPro" id="IPR002491">
    <property type="entry name" value="ABC_transptr_periplasmic_BD"/>
</dbReference>
<dbReference type="Pfam" id="PF01497">
    <property type="entry name" value="Peripla_BP_2"/>
    <property type="match status" value="1"/>
</dbReference>
<comment type="similarity">
    <text evidence="2">Belongs to the bacterial solute-binding protein 8 family.</text>
</comment>
<evidence type="ECO:0000256" key="3">
    <source>
        <dbReference type="ARBA" id="ARBA00022448"/>
    </source>
</evidence>
<sequence length="387" mass="40316">MLLVSGHPVGHPSSIFTLSANCLTGTDAHRFEARRTRATTVASRVSSAISRGRCKTHDVHPIRSRRSFLALAAGAAGAAVVAACSKPPASGTVAGDGSVTINHAFGSTRIPGPPKSVVCAGLTGQDELLAVGVVPIAVTEWFGNQPFAVWPWALPALGPAQPAVLNLNDGIQVDKISALKPDLIIATNAGLDADTYKKLSAIAPTIAQSGQDAFFEPWKEQATVIGQAVFKADDMKRLIDGVDAKFAGAGQANPRLGGRKMLIVNGLPTAAGVEITPAGWRTDFLTEMGIALPAGLDSFTKGQHGFVPRDQIATAFRDADVLIWTLDADDQRPAVLADPTVAQLSQAKSNRIVFPNKDLSAAITFASVLSYPAVADQLPPLLTAALA</sequence>
<dbReference type="AlphaFoldDB" id="A0A8H2J8F7"/>
<evidence type="ECO:0000256" key="2">
    <source>
        <dbReference type="ARBA" id="ARBA00008814"/>
    </source>
</evidence>
<evidence type="ECO:0000313" key="7">
    <source>
        <dbReference type="EMBL" id="TLH51194.1"/>
    </source>
</evidence>
<protein>
    <submittedName>
        <fullName evidence="6 7">ABC transporter substrate-binding protein</fullName>
    </submittedName>
</protein>
<dbReference type="GO" id="GO:0030288">
    <property type="term" value="C:outer membrane-bounded periplasmic space"/>
    <property type="evidence" value="ECO:0007669"/>
    <property type="project" value="TreeGrafter"/>
</dbReference>
<dbReference type="PANTHER" id="PTHR30532">
    <property type="entry name" value="IRON III DICITRATE-BINDING PERIPLASMIC PROTEIN"/>
    <property type="match status" value="1"/>
</dbReference>
<dbReference type="Gene3D" id="3.40.50.1980">
    <property type="entry name" value="Nitrogenase molybdenum iron protein domain"/>
    <property type="match status" value="2"/>
</dbReference>
<dbReference type="KEGG" id="mmuc:C1S78_001465"/>
<evidence type="ECO:0000259" key="5">
    <source>
        <dbReference type="PROSITE" id="PS50983"/>
    </source>
</evidence>
<evidence type="ECO:0000256" key="4">
    <source>
        <dbReference type="ARBA" id="ARBA00022729"/>
    </source>
</evidence>
<dbReference type="SUPFAM" id="SSF53807">
    <property type="entry name" value="Helical backbone' metal receptor"/>
    <property type="match status" value="1"/>
</dbReference>
<dbReference type="PANTHER" id="PTHR30532:SF24">
    <property type="entry name" value="FERRIC ENTEROBACTIN-BINDING PERIPLASMIC PROTEIN FEPB"/>
    <property type="match status" value="1"/>
</dbReference>
<gene>
    <name evidence="6" type="ORF">C1S78_001465</name>
    <name evidence="7" type="ORF">C1S78_01475</name>
</gene>
<dbReference type="Proteomes" id="UP000309231">
    <property type="component" value="Chromosome"/>
</dbReference>
<accession>A0A8H2J8F7</accession>
<dbReference type="PROSITE" id="PS50983">
    <property type="entry name" value="FE_B12_PBP"/>
    <property type="match status" value="1"/>
</dbReference>
<dbReference type="EMBL" id="CP062008">
    <property type="protein sequence ID" value="QPG69736.1"/>
    <property type="molecule type" value="Genomic_DNA"/>
</dbReference>
<evidence type="ECO:0000313" key="8">
    <source>
        <dbReference type="Proteomes" id="UP000309231"/>
    </source>
</evidence>
<keyword evidence="3" id="KW-0813">Transport</keyword>
<dbReference type="EMBL" id="POTL01000001">
    <property type="protein sequence ID" value="TLH51194.1"/>
    <property type="molecule type" value="Genomic_DNA"/>
</dbReference>
<dbReference type="InterPro" id="IPR051313">
    <property type="entry name" value="Bact_iron-sidero_bind"/>
</dbReference>
<reference evidence="6 8" key="3">
    <citation type="journal article" date="2019" name="Sci. Rep.">
        <title>Insight into the biology of Mycobacterium mucogenicum and Mycobacterium neoaurum clade members.</title>
        <authorList>
            <person name="Behra P.R.K."/>
            <person name="Pettersson B.M.F."/>
            <person name="Ramesh M."/>
            <person name="Dasgupta S."/>
            <person name="Kirsebom L.A."/>
        </authorList>
    </citation>
    <scope>NUCLEOTIDE SEQUENCE [LARGE SCALE GENOMIC DNA]</scope>
    <source>
        <strain evidence="6 8">DSM 44124</strain>
    </source>
</reference>
<reference evidence="6 8" key="2">
    <citation type="journal article" date="2019" name="BMC Evol. Biol.">
        <title>Comparative genomics of Mycobacterium mucogenicum and Mycobacterium neoaurum clade members emphasizing tRNA and non-coding RNA.</title>
        <authorList>
            <person name="Behra P.R.K."/>
            <person name="Pettersson B.M.F."/>
            <person name="Das S."/>
            <person name="Dasgupta S."/>
            <person name="Kirsebom L.A."/>
        </authorList>
    </citation>
    <scope>NUCLEOTIDE SEQUENCE [LARGE SCALE GENOMIC DNA]</scope>
    <source>
        <strain evidence="6 8">DSM 44124</strain>
    </source>
</reference>
<dbReference type="GO" id="GO:1901678">
    <property type="term" value="P:iron coordination entity transport"/>
    <property type="evidence" value="ECO:0007669"/>
    <property type="project" value="UniProtKB-ARBA"/>
</dbReference>
<keyword evidence="8" id="KW-1185">Reference proteome</keyword>
<comment type="subcellular location">
    <subcellularLocation>
        <location evidence="1">Cell envelope</location>
    </subcellularLocation>
</comment>
<feature type="domain" description="Fe/B12 periplasmic-binding" evidence="5">
    <location>
        <begin position="116"/>
        <end position="386"/>
    </location>
</feature>
<organism evidence="7">
    <name type="scientific">Mycolicibacterium mucogenicum DSM 44124</name>
    <dbReference type="NCBI Taxonomy" id="1226753"/>
    <lineage>
        <taxon>Bacteria</taxon>
        <taxon>Bacillati</taxon>
        <taxon>Actinomycetota</taxon>
        <taxon>Actinomycetes</taxon>
        <taxon>Mycobacteriales</taxon>
        <taxon>Mycobacteriaceae</taxon>
        <taxon>Mycolicibacterium</taxon>
    </lineage>
</organism>
<keyword evidence="4" id="KW-0732">Signal</keyword>
<reference evidence="7" key="1">
    <citation type="submission" date="2018-01" db="EMBL/GenBank/DDBJ databases">
        <title>Comparative genomics of Mycobacterium mucogenicum and Mycobacterium neoaurum clade members emphasizing tRNA and non-coding RNA.</title>
        <authorList>
            <person name="Behra P.R.K."/>
            <person name="Pettersson B.M.F."/>
            <person name="Das S."/>
            <person name="Dasgupta S."/>
            <person name="Kirsebom L.A."/>
        </authorList>
    </citation>
    <scope>NUCLEOTIDE SEQUENCE</scope>
    <source>
        <strain evidence="7">DSM 44124</strain>
    </source>
</reference>
<evidence type="ECO:0000256" key="1">
    <source>
        <dbReference type="ARBA" id="ARBA00004196"/>
    </source>
</evidence>
<name>A0A8H2J8F7_MYCMU</name>
<evidence type="ECO:0000313" key="6">
    <source>
        <dbReference type="EMBL" id="QPG69736.1"/>
    </source>
</evidence>